<gene>
    <name evidence="2" type="ORF">PEVE_00034822</name>
</gene>
<feature type="transmembrane region" description="Helical" evidence="1">
    <location>
        <begin position="32"/>
        <end position="51"/>
    </location>
</feature>
<dbReference type="Proteomes" id="UP001159427">
    <property type="component" value="Unassembled WGS sequence"/>
</dbReference>
<proteinExistence type="predicted"/>
<keyword evidence="1" id="KW-1133">Transmembrane helix</keyword>
<name>A0ABN8T1Y6_9CNID</name>
<evidence type="ECO:0000313" key="3">
    <source>
        <dbReference type="Proteomes" id="UP001159427"/>
    </source>
</evidence>
<keyword evidence="1" id="KW-0812">Transmembrane</keyword>
<protein>
    <submittedName>
        <fullName evidence="2">Uncharacterized protein</fullName>
    </submittedName>
</protein>
<keyword evidence="3" id="KW-1185">Reference proteome</keyword>
<evidence type="ECO:0000313" key="2">
    <source>
        <dbReference type="EMBL" id="CAH3197506.1"/>
    </source>
</evidence>
<comment type="caution">
    <text evidence="2">The sequence shown here is derived from an EMBL/GenBank/DDBJ whole genome shotgun (WGS) entry which is preliminary data.</text>
</comment>
<feature type="non-terminal residue" evidence="2">
    <location>
        <position position="1"/>
    </location>
</feature>
<reference evidence="2 3" key="1">
    <citation type="submission" date="2022-05" db="EMBL/GenBank/DDBJ databases">
        <authorList>
            <consortium name="Genoscope - CEA"/>
            <person name="William W."/>
        </authorList>
    </citation>
    <scope>NUCLEOTIDE SEQUENCE [LARGE SCALE GENOMIC DNA]</scope>
</reference>
<keyword evidence="1" id="KW-0472">Membrane</keyword>
<accession>A0ABN8T1Y6</accession>
<dbReference type="EMBL" id="CALNXI010005319">
    <property type="protein sequence ID" value="CAH3197506.1"/>
    <property type="molecule type" value="Genomic_DNA"/>
</dbReference>
<organism evidence="2 3">
    <name type="scientific">Porites evermanni</name>
    <dbReference type="NCBI Taxonomy" id="104178"/>
    <lineage>
        <taxon>Eukaryota</taxon>
        <taxon>Metazoa</taxon>
        <taxon>Cnidaria</taxon>
        <taxon>Anthozoa</taxon>
        <taxon>Hexacorallia</taxon>
        <taxon>Scleractinia</taxon>
        <taxon>Fungiina</taxon>
        <taxon>Poritidae</taxon>
        <taxon>Porites</taxon>
    </lineage>
</organism>
<evidence type="ECO:0000256" key="1">
    <source>
        <dbReference type="SAM" id="Phobius"/>
    </source>
</evidence>
<sequence>HYFSIVLNGCNIVPTFPGSVVLKVVIRNRSKTLPSTSICIFTTALLILLTLTKQQSDRRSRLKADILLLIQCHRNPDHIKFSSLSNTAVWL</sequence>